<dbReference type="AlphaFoldDB" id="A0A2K3JL56"/>
<proteinExistence type="predicted"/>
<name>A0A2K3JL56_TRIPR</name>
<protein>
    <submittedName>
        <fullName evidence="1">Uncharacterized protein</fullName>
    </submittedName>
</protein>
<dbReference type="Proteomes" id="UP000236291">
    <property type="component" value="Unassembled WGS sequence"/>
</dbReference>
<feature type="non-terminal residue" evidence="1">
    <location>
        <position position="1"/>
    </location>
</feature>
<reference evidence="1 2" key="2">
    <citation type="journal article" date="2017" name="Front. Plant Sci.">
        <title>Gene Classification and Mining of Molecular Markers Useful in Red Clover (Trifolium pratense) Breeding.</title>
        <authorList>
            <person name="Istvanek J."/>
            <person name="Dluhosova J."/>
            <person name="Dluhos P."/>
            <person name="Patkova L."/>
            <person name="Nedelnik J."/>
            <person name="Repkova J."/>
        </authorList>
    </citation>
    <scope>NUCLEOTIDE SEQUENCE [LARGE SCALE GENOMIC DNA]</scope>
    <source>
        <strain evidence="2">cv. Tatra</strain>
        <tissue evidence="1">Young leaves</tissue>
    </source>
</reference>
<evidence type="ECO:0000313" key="1">
    <source>
        <dbReference type="EMBL" id="PNX54769.1"/>
    </source>
</evidence>
<dbReference type="EMBL" id="ASHM01069113">
    <property type="protein sequence ID" value="PNX54769.1"/>
    <property type="molecule type" value="Genomic_DNA"/>
</dbReference>
<comment type="caution">
    <text evidence="1">The sequence shown here is derived from an EMBL/GenBank/DDBJ whole genome shotgun (WGS) entry which is preliminary data.</text>
</comment>
<accession>A0A2K3JL56</accession>
<sequence>KENLEEFVSVCGGRRLKCGGVFREVEYDTPPRVKQQQQ</sequence>
<organism evidence="1 2">
    <name type="scientific">Trifolium pratense</name>
    <name type="common">Red clover</name>
    <dbReference type="NCBI Taxonomy" id="57577"/>
    <lineage>
        <taxon>Eukaryota</taxon>
        <taxon>Viridiplantae</taxon>
        <taxon>Streptophyta</taxon>
        <taxon>Embryophyta</taxon>
        <taxon>Tracheophyta</taxon>
        <taxon>Spermatophyta</taxon>
        <taxon>Magnoliopsida</taxon>
        <taxon>eudicotyledons</taxon>
        <taxon>Gunneridae</taxon>
        <taxon>Pentapetalae</taxon>
        <taxon>rosids</taxon>
        <taxon>fabids</taxon>
        <taxon>Fabales</taxon>
        <taxon>Fabaceae</taxon>
        <taxon>Papilionoideae</taxon>
        <taxon>50 kb inversion clade</taxon>
        <taxon>NPAAA clade</taxon>
        <taxon>Hologalegina</taxon>
        <taxon>IRL clade</taxon>
        <taxon>Trifolieae</taxon>
        <taxon>Trifolium</taxon>
    </lineage>
</organism>
<gene>
    <name evidence="1" type="ORF">L195_g048391</name>
</gene>
<reference evidence="1 2" key="1">
    <citation type="journal article" date="2014" name="Am. J. Bot.">
        <title>Genome assembly and annotation for red clover (Trifolium pratense; Fabaceae).</title>
        <authorList>
            <person name="Istvanek J."/>
            <person name="Jaros M."/>
            <person name="Krenek A."/>
            <person name="Repkova J."/>
        </authorList>
    </citation>
    <scope>NUCLEOTIDE SEQUENCE [LARGE SCALE GENOMIC DNA]</scope>
    <source>
        <strain evidence="2">cv. Tatra</strain>
        <tissue evidence="1">Young leaves</tissue>
    </source>
</reference>
<evidence type="ECO:0000313" key="2">
    <source>
        <dbReference type="Proteomes" id="UP000236291"/>
    </source>
</evidence>